<dbReference type="GO" id="GO:1990904">
    <property type="term" value="C:ribonucleoprotein complex"/>
    <property type="evidence" value="ECO:0007669"/>
    <property type="project" value="UniProtKB-KW"/>
</dbReference>
<dbReference type="Proteomes" id="UP000694422">
    <property type="component" value="Unplaced"/>
</dbReference>
<proteinExistence type="inferred from homology"/>
<dbReference type="Gene3D" id="3.30.1230.20">
    <property type="match status" value="1"/>
</dbReference>
<comment type="similarity">
    <text evidence="1">Belongs to the eukaryotic ribosomal protein eS21 family.</text>
</comment>
<reference evidence="4" key="2">
    <citation type="submission" date="2025-09" db="UniProtKB">
        <authorList>
            <consortium name="Ensembl"/>
        </authorList>
    </citation>
    <scope>IDENTIFICATION</scope>
</reference>
<evidence type="ECO:0000313" key="5">
    <source>
        <dbReference type="Proteomes" id="UP000694422"/>
    </source>
</evidence>
<evidence type="ECO:0000313" key="4">
    <source>
        <dbReference type="Ensembl" id="ENSSDAP00000001780.1"/>
    </source>
</evidence>
<dbReference type="Ensembl" id="ENSSDAT00000002059.1">
    <property type="protein sequence ID" value="ENSSDAP00000001780.1"/>
    <property type="gene ID" value="ENSSDAG00000001758.1"/>
</dbReference>
<dbReference type="GO" id="GO:0005840">
    <property type="term" value="C:ribosome"/>
    <property type="evidence" value="ECO:0007669"/>
    <property type="project" value="UniProtKB-KW"/>
</dbReference>
<dbReference type="InterPro" id="IPR038579">
    <property type="entry name" value="Ribosomal_eS21_sf"/>
</dbReference>
<reference evidence="4" key="1">
    <citation type="submission" date="2025-08" db="UniProtKB">
        <authorList>
            <consortium name="Ensembl"/>
        </authorList>
    </citation>
    <scope>IDENTIFICATION</scope>
</reference>
<protein>
    <submittedName>
        <fullName evidence="4">Uncharacterized protein</fullName>
    </submittedName>
</protein>
<dbReference type="GO" id="GO:0006412">
    <property type="term" value="P:translation"/>
    <property type="evidence" value="ECO:0007669"/>
    <property type="project" value="InterPro"/>
</dbReference>
<organism evidence="4 5">
    <name type="scientific">Spermophilus dauricus</name>
    <name type="common">Daurian ground squirrel</name>
    <dbReference type="NCBI Taxonomy" id="99837"/>
    <lineage>
        <taxon>Eukaryota</taxon>
        <taxon>Metazoa</taxon>
        <taxon>Chordata</taxon>
        <taxon>Craniata</taxon>
        <taxon>Vertebrata</taxon>
        <taxon>Euteleostomi</taxon>
        <taxon>Mammalia</taxon>
        <taxon>Eutheria</taxon>
        <taxon>Euarchontoglires</taxon>
        <taxon>Glires</taxon>
        <taxon>Rodentia</taxon>
        <taxon>Sciuromorpha</taxon>
        <taxon>Sciuridae</taxon>
        <taxon>Xerinae</taxon>
        <taxon>Marmotini</taxon>
        <taxon>Spermophilus</taxon>
    </lineage>
</organism>
<accession>A0A8C9NXV7</accession>
<dbReference type="PANTHER" id="PTHR10442">
    <property type="entry name" value="40S RIBOSOMAL PROTEIN S21"/>
    <property type="match status" value="1"/>
</dbReference>
<keyword evidence="2" id="KW-0689">Ribosomal protein</keyword>
<dbReference type="AlphaFoldDB" id="A0A8C9NXV7"/>
<dbReference type="Pfam" id="PF01249">
    <property type="entry name" value="Ribosomal_S21e"/>
    <property type="match status" value="1"/>
</dbReference>
<evidence type="ECO:0000256" key="2">
    <source>
        <dbReference type="ARBA" id="ARBA00022980"/>
    </source>
</evidence>
<dbReference type="InterPro" id="IPR001931">
    <property type="entry name" value="Ribosomal_eS21"/>
</dbReference>
<evidence type="ECO:0000256" key="1">
    <source>
        <dbReference type="ARBA" id="ARBA00010228"/>
    </source>
</evidence>
<sequence>MYFLTSSLGSWWRQQAYFNIQNHGAEFMDLYVLQLCTSSNHITGAKGHASIQMNVAEVEKVTGRFNDQFKTYAIYKCPLLDIRE</sequence>
<keyword evidence="5" id="KW-1185">Reference proteome</keyword>
<keyword evidence="3" id="KW-0687">Ribonucleoprotein</keyword>
<dbReference type="GO" id="GO:0003735">
    <property type="term" value="F:structural constituent of ribosome"/>
    <property type="evidence" value="ECO:0007669"/>
    <property type="project" value="InterPro"/>
</dbReference>
<evidence type="ECO:0000256" key="3">
    <source>
        <dbReference type="ARBA" id="ARBA00023274"/>
    </source>
</evidence>
<name>A0A8C9NXV7_SPEDA</name>